<accession>A0A6L9U401</accession>
<dbReference type="SUPFAM" id="SSF46785">
    <property type="entry name" value="Winged helix' DNA-binding domain"/>
    <property type="match status" value="1"/>
</dbReference>
<dbReference type="PROSITE" id="PS50931">
    <property type="entry name" value="HTH_LYSR"/>
    <property type="match status" value="1"/>
</dbReference>
<dbReference type="AlphaFoldDB" id="A0A6L9U401"/>
<dbReference type="Gene3D" id="3.40.190.10">
    <property type="entry name" value="Periplasmic binding protein-like II"/>
    <property type="match status" value="2"/>
</dbReference>
<dbReference type="InterPro" id="IPR000847">
    <property type="entry name" value="LysR_HTH_N"/>
</dbReference>
<organism evidence="9 10">
    <name type="scientific">Rhizobium lusitanum</name>
    <dbReference type="NCBI Taxonomy" id="293958"/>
    <lineage>
        <taxon>Bacteria</taxon>
        <taxon>Pseudomonadati</taxon>
        <taxon>Pseudomonadota</taxon>
        <taxon>Alphaproteobacteria</taxon>
        <taxon>Hyphomicrobiales</taxon>
        <taxon>Rhizobiaceae</taxon>
        <taxon>Rhizobium/Agrobacterium group</taxon>
        <taxon>Rhizobium</taxon>
    </lineage>
</organism>
<sequence>MKLNQMPPMAAVRAFEAVARHASFKAAAGELMVTPTAISHQVRQLEEFLGVRVLNRSPRLVELTAAGKVLFDAATIGLGEITRAAAEIRYPGPTKALTLSSTISFLSQWLVPRLAEIQRIIPDVTLRLHASDGMVDLDGGVVDVAVRYGRGPYPGFDSTRLVQDVFTVVCSPKLGVSGVDDLIRCRFIHVDGQTVPYPSPDWARWCHHAGVAGLDLSAGLRFTSSLHAVQAAIAGQGVAIVSRVLVVDALSAGILVEPLATVLPGEAYHFVTGRAVERSAEVSTLREWLKTSLMTPGSPIF</sequence>
<dbReference type="CDD" id="cd08432">
    <property type="entry name" value="PBP2_GcdR_TrpI_HvrB_AmpR_like"/>
    <property type="match status" value="1"/>
</dbReference>
<name>A0A6L9U401_9HYPH</name>
<evidence type="ECO:0000256" key="3">
    <source>
        <dbReference type="ARBA" id="ARBA00023125"/>
    </source>
</evidence>
<dbReference type="RefSeq" id="WP_163985659.1">
    <property type="nucleotide sequence ID" value="NZ_WUEY01000002.1"/>
</dbReference>
<protein>
    <recommendedName>
        <fullName evidence="6">HTH-type transcriptional regulator TtuA</fullName>
    </recommendedName>
    <alternativeName>
        <fullName evidence="7">Tartrate utilization transcriptional regulator</fullName>
    </alternativeName>
</protein>
<dbReference type="FunFam" id="1.10.10.10:FF:000001">
    <property type="entry name" value="LysR family transcriptional regulator"/>
    <property type="match status" value="1"/>
</dbReference>
<dbReference type="InterPro" id="IPR005119">
    <property type="entry name" value="LysR_subst-bd"/>
</dbReference>
<keyword evidence="3" id="KW-0238">DNA-binding</keyword>
<evidence type="ECO:0000259" key="8">
    <source>
        <dbReference type="PROSITE" id="PS50931"/>
    </source>
</evidence>
<dbReference type="SUPFAM" id="SSF53850">
    <property type="entry name" value="Periplasmic binding protein-like II"/>
    <property type="match status" value="1"/>
</dbReference>
<dbReference type="GO" id="GO:0003700">
    <property type="term" value="F:DNA-binding transcription factor activity"/>
    <property type="evidence" value="ECO:0007669"/>
    <property type="project" value="InterPro"/>
</dbReference>
<dbReference type="PANTHER" id="PTHR30537:SF74">
    <property type="entry name" value="HTH-TYPE TRANSCRIPTIONAL REGULATOR TRPI"/>
    <property type="match status" value="1"/>
</dbReference>
<gene>
    <name evidence="9" type="ORF">GR212_06635</name>
</gene>
<evidence type="ECO:0000256" key="4">
    <source>
        <dbReference type="ARBA" id="ARBA00023163"/>
    </source>
</evidence>
<dbReference type="PANTHER" id="PTHR30537">
    <property type="entry name" value="HTH-TYPE TRANSCRIPTIONAL REGULATOR"/>
    <property type="match status" value="1"/>
</dbReference>
<dbReference type="InterPro" id="IPR036388">
    <property type="entry name" value="WH-like_DNA-bd_sf"/>
</dbReference>
<keyword evidence="2" id="KW-0805">Transcription regulation</keyword>
<evidence type="ECO:0000256" key="7">
    <source>
        <dbReference type="ARBA" id="ARBA00083243"/>
    </source>
</evidence>
<evidence type="ECO:0000256" key="2">
    <source>
        <dbReference type="ARBA" id="ARBA00023015"/>
    </source>
</evidence>
<dbReference type="GO" id="GO:0006351">
    <property type="term" value="P:DNA-templated transcription"/>
    <property type="evidence" value="ECO:0007669"/>
    <property type="project" value="TreeGrafter"/>
</dbReference>
<proteinExistence type="inferred from homology"/>
<dbReference type="InterPro" id="IPR058163">
    <property type="entry name" value="LysR-type_TF_proteobact-type"/>
</dbReference>
<reference evidence="9 10" key="1">
    <citation type="submission" date="2019-12" db="EMBL/GenBank/DDBJ databases">
        <title>Rhizobium genotypes associated with high levels of biological nitrogen fixation by grain legumes in a temperate-maritime cropping system.</title>
        <authorList>
            <person name="Maluk M."/>
            <person name="Francesc Ferrando Molina F."/>
            <person name="Lopez Del Egido L."/>
            <person name="Lafos M."/>
            <person name="Langarica-Fuentes A."/>
            <person name="Gebre Yohannes G."/>
            <person name="Young M.W."/>
            <person name="Martin P."/>
            <person name="Gantlett R."/>
            <person name="Kenicer G."/>
            <person name="Hawes C."/>
            <person name="Begg G.S."/>
            <person name="Quilliam R.S."/>
            <person name="Squire G.R."/>
            <person name="Poole P.S."/>
            <person name="Young P.W."/>
            <person name="Iannetta P.M."/>
            <person name="James E.K."/>
        </authorList>
    </citation>
    <scope>NUCLEOTIDE SEQUENCE [LARGE SCALE GENOMIC DNA]</scope>
    <source>
        <strain evidence="9 10">JHI1118</strain>
    </source>
</reference>
<dbReference type="Proteomes" id="UP000483035">
    <property type="component" value="Unassembled WGS sequence"/>
</dbReference>
<evidence type="ECO:0000256" key="5">
    <source>
        <dbReference type="ARBA" id="ARBA00054626"/>
    </source>
</evidence>
<evidence type="ECO:0000313" key="9">
    <source>
        <dbReference type="EMBL" id="NEI69248.1"/>
    </source>
</evidence>
<comment type="similarity">
    <text evidence="1">Belongs to the LysR transcriptional regulatory family.</text>
</comment>
<dbReference type="Pfam" id="PF03466">
    <property type="entry name" value="LysR_substrate"/>
    <property type="match status" value="1"/>
</dbReference>
<dbReference type="GO" id="GO:0043565">
    <property type="term" value="F:sequence-specific DNA binding"/>
    <property type="evidence" value="ECO:0007669"/>
    <property type="project" value="TreeGrafter"/>
</dbReference>
<dbReference type="Pfam" id="PF00126">
    <property type="entry name" value="HTH_1"/>
    <property type="match status" value="1"/>
</dbReference>
<dbReference type="Gene3D" id="1.10.10.10">
    <property type="entry name" value="Winged helix-like DNA-binding domain superfamily/Winged helix DNA-binding domain"/>
    <property type="match status" value="1"/>
</dbReference>
<evidence type="ECO:0000256" key="1">
    <source>
        <dbReference type="ARBA" id="ARBA00009437"/>
    </source>
</evidence>
<feature type="domain" description="HTH lysR-type" evidence="8">
    <location>
        <begin position="1"/>
        <end position="64"/>
    </location>
</feature>
<keyword evidence="4" id="KW-0804">Transcription</keyword>
<evidence type="ECO:0000256" key="6">
    <source>
        <dbReference type="ARBA" id="ARBA00067332"/>
    </source>
</evidence>
<comment type="caution">
    <text evidence="9">The sequence shown here is derived from an EMBL/GenBank/DDBJ whole genome shotgun (WGS) entry which is preliminary data.</text>
</comment>
<dbReference type="InterPro" id="IPR036390">
    <property type="entry name" value="WH_DNA-bd_sf"/>
</dbReference>
<comment type="function">
    <text evidence="5">Transcriptional regulator of the ttuABCDE tartrate utilization operon.</text>
</comment>
<evidence type="ECO:0000313" key="10">
    <source>
        <dbReference type="Proteomes" id="UP000483035"/>
    </source>
</evidence>
<dbReference type="EMBL" id="WUEY01000002">
    <property type="protein sequence ID" value="NEI69248.1"/>
    <property type="molecule type" value="Genomic_DNA"/>
</dbReference>